<dbReference type="EMBL" id="JROU02002080">
    <property type="protein sequence ID" value="OEH74269.1"/>
    <property type="molecule type" value="Genomic_DNA"/>
</dbReference>
<protein>
    <submittedName>
        <fullName evidence="2">Uncharacterized protein</fullName>
    </submittedName>
</protein>
<keyword evidence="3" id="KW-1185">Reference proteome</keyword>
<sequence>MSPAEYAEGRLPLWEAIPRLRTFGARVFAAARSAAASGWSGGSVAAGLWIPSLSAACLFLYNGRCWTRLGTQFCLKPPSTGSRADSAASLQQEAAARRASEAPAPAEMRNVVLLYPWDFPAASECCSLLLIHADTGQFVHPLQQQQKISGCQREAGCASCDDASPGAGLGVYVHLRKWGVKVRSAPAAAAALPALSVSADVLKSLEGDAAVAAAALAVPKRQEGAAAAAAAAAKLPCSYCCSAVKRLPWVAVRQQLHGPSEEQEDVLSREPGTSSNSDEESSRFPARKRRLLPLNERNKESGGSNTIPVFSCPADGSALEAVLSLPFGEASCSSAAAGKAKEEERLALGEALCLSPRNKRSPSTAAAAASGELLLAVQSARSCNLLQCTEAFRLDTAP</sequence>
<evidence type="ECO:0000313" key="3">
    <source>
        <dbReference type="Proteomes" id="UP000095192"/>
    </source>
</evidence>
<reference evidence="2 3" key="1">
    <citation type="journal article" date="2016" name="BMC Genomics">
        <title>Comparative genomics reveals Cyclospora cayetanensis possesses coccidia-like metabolism and invasion components but unique surface antigens.</title>
        <authorList>
            <person name="Liu S."/>
            <person name="Wang L."/>
            <person name="Zheng H."/>
            <person name="Xu Z."/>
            <person name="Roellig D.M."/>
            <person name="Li N."/>
            <person name="Frace M.A."/>
            <person name="Tang K."/>
            <person name="Arrowood M.J."/>
            <person name="Moss D.M."/>
            <person name="Zhang L."/>
            <person name="Feng Y."/>
            <person name="Xiao L."/>
        </authorList>
    </citation>
    <scope>NUCLEOTIDE SEQUENCE [LARGE SCALE GENOMIC DNA]</scope>
    <source>
        <strain evidence="2 3">CHN_HEN01</strain>
    </source>
</reference>
<proteinExistence type="predicted"/>
<comment type="caution">
    <text evidence="2">The sequence shown here is derived from an EMBL/GenBank/DDBJ whole genome shotgun (WGS) entry which is preliminary data.</text>
</comment>
<accession>A0A1D3CSU9</accession>
<feature type="region of interest" description="Disordered" evidence="1">
    <location>
        <begin position="258"/>
        <end position="306"/>
    </location>
</feature>
<dbReference type="Proteomes" id="UP000095192">
    <property type="component" value="Unassembled WGS sequence"/>
</dbReference>
<dbReference type="AlphaFoldDB" id="A0A1D3CSU9"/>
<evidence type="ECO:0000256" key="1">
    <source>
        <dbReference type="SAM" id="MobiDB-lite"/>
    </source>
</evidence>
<dbReference type="VEuPathDB" id="ToxoDB:cyc_06197"/>
<gene>
    <name evidence="2" type="ORF">cyc_06197</name>
</gene>
<name>A0A1D3CSU9_9EIME</name>
<organism evidence="2 3">
    <name type="scientific">Cyclospora cayetanensis</name>
    <dbReference type="NCBI Taxonomy" id="88456"/>
    <lineage>
        <taxon>Eukaryota</taxon>
        <taxon>Sar</taxon>
        <taxon>Alveolata</taxon>
        <taxon>Apicomplexa</taxon>
        <taxon>Conoidasida</taxon>
        <taxon>Coccidia</taxon>
        <taxon>Eucoccidiorida</taxon>
        <taxon>Eimeriorina</taxon>
        <taxon>Eimeriidae</taxon>
        <taxon>Cyclospora</taxon>
    </lineage>
</organism>
<dbReference type="VEuPathDB" id="ToxoDB:LOC34622420"/>
<dbReference type="InParanoid" id="A0A1D3CSU9"/>
<evidence type="ECO:0000313" key="2">
    <source>
        <dbReference type="EMBL" id="OEH74269.1"/>
    </source>
</evidence>